<gene>
    <name evidence="1" type="ORF">E9998_13180</name>
</gene>
<dbReference type="EMBL" id="STGX01000009">
    <property type="protein sequence ID" value="THV27937.1"/>
    <property type="molecule type" value="Genomic_DNA"/>
</dbReference>
<organism evidence="1 2">
    <name type="scientific">Glycomyces paridis</name>
    <dbReference type="NCBI Taxonomy" id="2126555"/>
    <lineage>
        <taxon>Bacteria</taxon>
        <taxon>Bacillati</taxon>
        <taxon>Actinomycetota</taxon>
        <taxon>Actinomycetes</taxon>
        <taxon>Glycomycetales</taxon>
        <taxon>Glycomycetaceae</taxon>
        <taxon>Glycomyces</taxon>
    </lineage>
</organism>
<keyword evidence="2" id="KW-1185">Reference proteome</keyword>
<sequence length="171" mass="18330">MASLAGVDDWSKYTSAPVPGNAEHLLNAASGVIRTYVEWSISREIIVDARIDAPGGTLLMLPTLLLVDVAAIAVDAVAVTDFDWSEAGMVERAVGWPRGFRRLTVSYTHGYETVPDEVKSYTVAVASAAAASVAGKVQESIGDWSATYATVERVFGSMGKTILNRYRRFAA</sequence>
<dbReference type="OrthoDB" id="4198058at2"/>
<name>A0A4S8PC92_9ACTN</name>
<proteinExistence type="predicted"/>
<accession>A0A4S8PC92</accession>
<comment type="caution">
    <text evidence="1">The sequence shown here is derived from an EMBL/GenBank/DDBJ whole genome shotgun (WGS) entry which is preliminary data.</text>
</comment>
<protein>
    <recommendedName>
        <fullName evidence="3">Mobile element protein</fullName>
    </recommendedName>
</protein>
<reference evidence="1 2" key="1">
    <citation type="journal article" date="2018" name="Int. J. Syst. Evol. Microbiol.">
        <title>Glycomyces paridis sp. nov., isolated from the medicinal plant Paris polyphylla.</title>
        <authorList>
            <person name="Fang X.M."/>
            <person name="Bai J.L."/>
            <person name="Su J."/>
            <person name="Zhao L.L."/>
            <person name="Liu H.Y."/>
            <person name="Ma B.P."/>
            <person name="Zhang Y.Q."/>
            <person name="Yu L.Y."/>
        </authorList>
    </citation>
    <scope>NUCLEOTIDE SEQUENCE [LARGE SCALE GENOMIC DNA]</scope>
    <source>
        <strain evidence="1 2">CPCC 204357</strain>
    </source>
</reference>
<evidence type="ECO:0000313" key="1">
    <source>
        <dbReference type="EMBL" id="THV27937.1"/>
    </source>
</evidence>
<dbReference type="AlphaFoldDB" id="A0A4S8PC92"/>
<dbReference type="RefSeq" id="WP_136530170.1">
    <property type="nucleotide sequence ID" value="NZ_STGX01000009.1"/>
</dbReference>
<evidence type="ECO:0000313" key="2">
    <source>
        <dbReference type="Proteomes" id="UP000305792"/>
    </source>
</evidence>
<evidence type="ECO:0008006" key="3">
    <source>
        <dbReference type="Google" id="ProtNLM"/>
    </source>
</evidence>
<dbReference type="Proteomes" id="UP000305792">
    <property type="component" value="Unassembled WGS sequence"/>
</dbReference>